<comment type="subcellular location">
    <subcellularLocation>
        <location evidence="1">Nucleus</location>
    </subcellularLocation>
</comment>
<dbReference type="PANTHER" id="PTHR13230:SF5">
    <property type="entry name" value="GENERAL TRANSCRIPTION FACTOR 3C POLYPEPTIDE 5"/>
    <property type="match status" value="1"/>
</dbReference>
<evidence type="ECO:0000259" key="7">
    <source>
        <dbReference type="Pfam" id="PF17682"/>
    </source>
</evidence>
<feature type="compositionally biased region" description="Basic and acidic residues" evidence="5">
    <location>
        <begin position="167"/>
        <end position="180"/>
    </location>
</feature>
<evidence type="ECO:0000256" key="1">
    <source>
        <dbReference type="ARBA" id="ARBA00004123"/>
    </source>
</evidence>
<evidence type="ECO:0000256" key="4">
    <source>
        <dbReference type="ARBA" id="ARBA00023242"/>
    </source>
</evidence>
<dbReference type="InterPro" id="IPR019136">
    <property type="entry name" value="TF_IIIC_su-5_HTH"/>
</dbReference>
<dbReference type="GO" id="GO:0001003">
    <property type="term" value="F:RNA polymerase III type 2 promoter sequence-specific DNA binding"/>
    <property type="evidence" value="ECO:0007669"/>
    <property type="project" value="TreeGrafter"/>
</dbReference>
<dbReference type="GO" id="GO:0001002">
    <property type="term" value="F:RNA polymerase III type 1 promoter sequence-specific DNA binding"/>
    <property type="evidence" value="ECO:0007669"/>
    <property type="project" value="TreeGrafter"/>
</dbReference>
<gene>
    <name evidence="8" type="ORF">M501DRAFT_1055417</name>
</gene>
<keyword evidence="9" id="KW-1185">Reference proteome</keyword>
<dbReference type="InterPro" id="IPR040454">
    <property type="entry name" value="TF_IIIC_Tfc1/Sfc1"/>
</dbReference>
<feature type="compositionally biased region" description="Basic and acidic residues" evidence="5">
    <location>
        <begin position="139"/>
        <end position="157"/>
    </location>
</feature>
<feature type="region of interest" description="Disordered" evidence="5">
    <location>
        <begin position="125"/>
        <end position="181"/>
    </location>
</feature>
<dbReference type="Proteomes" id="UP000799429">
    <property type="component" value="Unassembled WGS sequence"/>
</dbReference>
<proteinExistence type="predicted"/>
<evidence type="ECO:0008006" key="10">
    <source>
        <dbReference type="Google" id="ProtNLM"/>
    </source>
</evidence>
<dbReference type="EMBL" id="MU006091">
    <property type="protein sequence ID" value="KAF2841279.1"/>
    <property type="molecule type" value="Genomic_DNA"/>
</dbReference>
<dbReference type="GO" id="GO:0005634">
    <property type="term" value="C:nucleus"/>
    <property type="evidence" value="ECO:0007669"/>
    <property type="project" value="UniProtKB-SubCell"/>
</dbReference>
<evidence type="ECO:0000313" key="9">
    <source>
        <dbReference type="Proteomes" id="UP000799429"/>
    </source>
</evidence>
<reference evidence="8" key="1">
    <citation type="journal article" date="2020" name="Stud. Mycol.">
        <title>101 Dothideomycetes genomes: a test case for predicting lifestyles and emergence of pathogens.</title>
        <authorList>
            <person name="Haridas S."/>
            <person name="Albert R."/>
            <person name="Binder M."/>
            <person name="Bloem J."/>
            <person name="Labutti K."/>
            <person name="Salamov A."/>
            <person name="Andreopoulos B."/>
            <person name="Baker S."/>
            <person name="Barry K."/>
            <person name="Bills G."/>
            <person name="Bluhm B."/>
            <person name="Cannon C."/>
            <person name="Castanera R."/>
            <person name="Culley D."/>
            <person name="Daum C."/>
            <person name="Ezra D."/>
            <person name="Gonzalez J."/>
            <person name="Henrissat B."/>
            <person name="Kuo A."/>
            <person name="Liang C."/>
            <person name="Lipzen A."/>
            <person name="Lutzoni F."/>
            <person name="Magnuson J."/>
            <person name="Mondo S."/>
            <person name="Nolan M."/>
            <person name="Ohm R."/>
            <person name="Pangilinan J."/>
            <person name="Park H.-J."/>
            <person name="Ramirez L."/>
            <person name="Alfaro M."/>
            <person name="Sun H."/>
            <person name="Tritt A."/>
            <person name="Yoshinaga Y."/>
            <person name="Zwiers L.-H."/>
            <person name="Turgeon B."/>
            <person name="Goodwin S."/>
            <person name="Spatafora J."/>
            <person name="Crous P."/>
            <person name="Grigoriev I."/>
        </authorList>
    </citation>
    <scope>NUCLEOTIDE SEQUENCE</scope>
    <source>
        <strain evidence="8">CBS 101060</strain>
    </source>
</reference>
<evidence type="ECO:0000259" key="6">
    <source>
        <dbReference type="Pfam" id="PF09734"/>
    </source>
</evidence>
<comment type="caution">
    <text evidence="8">The sequence shown here is derived from an EMBL/GenBank/DDBJ whole genome shotgun (WGS) entry which is preliminary data.</text>
</comment>
<evidence type="ECO:0000256" key="3">
    <source>
        <dbReference type="ARBA" id="ARBA00023163"/>
    </source>
</evidence>
<dbReference type="InterPro" id="IPR042536">
    <property type="entry name" value="TFIIIC_tauA_Sfc1"/>
</dbReference>
<keyword evidence="4" id="KW-0539">Nucleus</keyword>
<evidence type="ECO:0000313" key="8">
    <source>
        <dbReference type="EMBL" id="KAF2841279.1"/>
    </source>
</evidence>
<dbReference type="InterPro" id="IPR041499">
    <property type="entry name" value="Tfc1/Sfc1_N"/>
</dbReference>
<name>A0A9P4SFC3_9PEZI</name>
<feature type="domain" description="Transcription factor IIIC subunit Tfc1/Sfc1 triple barrel" evidence="7">
    <location>
        <begin position="56"/>
        <end position="205"/>
    </location>
</feature>
<sequence>MSVSTEEEMIAGLVAPNEAQNGTAPAAAPNGMQDGIHPVENKEPPSWLSIPNEPFVSVEHPCIVHNIDNCIKSLGGERRLDRFLKLKDNKKSMGASLRLNDPMAQPVLSSFVKTQNLLIKVTVPKRTGRKRKRGCSDPFKFHEEVDGEKSESSEGKSEQIASRLKKKPQDLLRSMRDNPDSYKIQPVGTMEETHKFRSLPDYQYSITHNRTAQDFQEFFTKPQWSKLKNFQFDKSRYPASGAKADVGPCPQILSTSVPFNYAYRQNMYIKFHSTPHGQPLPINTSFSQKYIMHKVSPTCAPSSIPHRIPSYPPLPPESTLPDYLQNLIQDLRAALDARPIMTRRVIHNLLGRDVEYELKQAYAYVGYVFSAGPWREALVKFGVDPRSDPKYLAYQTIWFKLASKEQGAGAGVIEEEGGTGEGRRGEWMDSRIVFHPLLSASCVP</sequence>
<dbReference type="Pfam" id="PF09734">
    <property type="entry name" value="Tau95"/>
    <property type="match status" value="1"/>
</dbReference>
<evidence type="ECO:0000256" key="2">
    <source>
        <dbReference type="ARBA" id="ARBA00023125"/>
    </source>
</evidence>
<dbReference type="Gene3D" id="3.30.200.160">
    <property type="entry name" value="TFIIIC, subcomplex tauA, subunit Sfc1, barrel domain"/>
    <property type="match status" value="1"/>
</dbReference>
<dbReference type="GO" id="GO:0006384">
    <property type="term" value="P:transcription initiation at RNA polymerase III promoter"/>
    <property type="evidence" value="ECO:0007669"/>
    <property type="project" value="InterPro"/>
</dbReference>
<evidence type="ECO:0000256" key="5">
    <source>
        <dbReference type="SAM" id="MobiDB-lite"/>
    </source>
</evidence>
<dbReference type="GO" id="GO:0000127">
    <property type="term" value="C:transcription factor TFIIIC complex"/>
    <property type="evidence" value="ECO:0007669"/>
    <property type="project" value="InterPro"/>
</dbReference>
<keyword evidence="3" id="KW-0804">Transcription</keyword>
<feature type="domain" description="Transcription factor IIIC subunit 5 HTH" evidence="6">
    <location>
        <begin position="248"/>
        <end position="400"/>
    </location>
</feature>
<organism evidence="8 9">
    <name type="scientific">Patellaria atrata CBS 101060</name>
    <dbReference type="NCBI Taxonomy" id="1346257"/>
    <lineage>
        <taxon>Eukaryota</taxon>
        <taxon>Fungi</taxon>
        <taxon>Dikarya</taxon>
        <taxon>Ascomycota</taxon>
        <taxon>Pezizomycotina</taxon>
        <taxon>Dothideomycetes</taxon>
        <taxon>Dothideomycetes incertae sedis</taxon>
        <taxon>Patellariales</taxon>
        <taxon>Patellariaceae</taxon>
        <taxon>Patellaria</taxon>
    </lineage>
</organism>
<feature type="region of interest" description="Disordered" evidence="5">
    <location>
        <begin position="16"/>
        <end position="35"/>
    </location>
</feature>
<accession>A0A9P4SFC3</accession>
<keyword evidence="2" id="KW-0238">DNA-binding</keyword>
<dbReference type="AlphaFoldDB" id="A0A9P4SFC3"/>
<dbReference type="Pfam" id="PF17682">
    <property type="entry name" value="Tau95_N"/>
    <property type="match status" value="1"/>
</dbReference>
<dbReference type="PANTHER" id="PTHR13230">
    <property type="entry name" value="GENERAL TRANSCRIPTION FACTOR IIIC, POLYPEPTIDE 5"/>
    <property type="match status" value="1"/>
</dbReference>
<protein>
    <recommendedName>
        <fullName evidence="10">Transcription factor IIIC subunit 5 HTH domain-containing protein</fullName>
    </recommendedName>
</protein>
<dbReference type="OrthoDB" id="5598268at2759"/>